<dbReference type="PANTHER" id="PTHR47918:SF1">
    <property type="entry name" value="DNA-BINDING PROTEIN FIS"/>
    <property type="match status" value="1"/>
</dbReference>
<reference evidence="2" key="1">
    <citation type="submission" date="2018-06" db="EMBL/GenBank/DDBJ databases">
        <authorList>
            <person name="Zhirakovskaya E."/>
        </authorList>
    </citation>
    <scope>NUCLEOTIDE SEQUENCE</scope>
</reference>
<organism evidence="2">
    <name type="scientific">hydrothermal vent metagenome</name>
    <dbReference type="NCBI Taxonomy" id="652676"/>
    <lineage>
        <taxon>unclassified sequences</taxon>
        <taxon>metagenomes</taxon>
        <taxon>ecological metagenomes</taxon>
    </lineage>
</organism>
<name>A0A3B1BPY2_9ZZZZ</name>
<accession>A0A3B1BPY2</accession>
<dbReference type="PANTHER" id="PTHR47918">
    <property type="entry name" value="DNA-BINDING PROTEIN FIS"/>
    <property type="match status" value="1"/>
</dbReference>
<dbReference type="Gene3D" id="1.10.10.60">
    <property type="entry name" value="Homeodomain-like"/>
    <property type="match status" value="1"/>
</dbReference>
<dbReference type="Pfam" id="PF02954">
    <property type="entry name" value="HTH_8"/>
    <property type="match status" value="1"/>
</dbReference>
<gene>
    <name evidence="2" type="ORF">MNBD_NITROSPINAE04-139</name>
</gene>
<dbReference type="InterPro" id="IPR002197">
    <property type="entry name" value="HTH_Fis"/>
</dbReference>
<dbReference type="InterPro" id="IPR050207">
    <property type="entry name" value="Trans_regulatory_Fis"/>
</dbReference>
<dbReference type="AlphaFoldDB" id="A0A3B1BPY2"/>
<dbReference type="InterPro" id="IPR009057">
    <property type="entry name" value="Homeodomain-like_sf"/>
</dbReference>
<feature type="domain" description="DNA binding HTH" evidence="1">
    <location>
        <begin position="46"/>
        <end position="85"/>
    </location>
</feature>
<evidence type="ECO:0000259" key="1">
    <source>
        <dbReference type="Pfam" id="PF02954"/>
    </source>
</evidence>
<dbReference type="GO" id="GO:0043565">
    <property type="term" value="F:sequence-specific DNA binding"/>
    <property type="evidence" value="ECO:0007669"/>
    <property type="project" value="InterPro"/>
</dbReference>
<evidence type="ECO:0000313" key="2">
    <source>
        <dbReference type="EMBL" id="VAX17992.1"/>
    </source>
</evidence>
<protein>
    <recommendedName>
        <fullName evidence="1">DNA binding HTH domain-containing protein</fullName>
    </recommendedName>
</protein>
<proteinExistence type="predicted"/>
<dbReference type="PRINTS" id="PR01590">
    <property type="entry name" value="HTHFIS"/>
</dbReference>
<dbReference type="EMBL" id="UOGA01000110">
    <property type="protein sequence ID" value="VAX17992.1"/>
    <property type="molecule type" value="Genomic_DNA"/>
</dbReference>
<dbReference type="SUPFAM" id="SSF46689">
    <property type="entry name" value="Homeodomain-like"/>
    <property type="match status" value="1"/>
</dbReference>
<sequence length="94" mass="10666">MSDSRRSFVSSKPISCEDFLRSNINSYMKKSRHMENGGALHGMILSIVEKQLLKMTLEETSGNQSQAAHILGLNRNTLRRKLGDYKIKIKISRA</sequence>